<accession>A0A6G1HZU2</accession>
<comment type="similarity">
    <text evidence="1 4">Belongs to the inositol phosphokinase (IPK) family.</text>
</comment>
<dbReference type="GO" id="GO:0005737">
    <property type="term" value="C:cytoplasm"/>
    <property type="evidence" value="ECO:0007669"/>
    <property type="project" value="TreeGrafter"/>
</dbReference>
<feature type="region of interest" description="Disordered" evidence="5">
    <location>
        <begin position="81"/>
        <end position="273"/>
    </location>
</feature>
<dbReference type="GO" id="GO:0000824">
    <property type="term" value="F:inositol-1,4,5,6-tetrakisphosphate 3-kinase activity"/>
    <property type="evidence" value="ECO:0007669"/>
    <property type="project" value="TreeGrafter"/>
</dbReference>
<name>A0A6G1HZU2_9PEZI</name>
<dbReference type="SUPFAM" id="SSF56104">
    <property type="entry name" value="SAICAR synthase-like"/>
    <property type="match status" value="1"/>
</dbReference>
<feature type="compositionally biased region" description="Polar residues" evidence="5">
    <location>
        <begin position="399"/>
        <end position="412"/>
    </location>
</feature>
<proteinExistence type="inferred from homology"/>
<dbReference type="InterPro" id="IPR005522">
    <property type="entry name" value="IPK"/>
</dbReference>
<dbReference type="GO" id="GO:0032958">
    <property type="term" value="P:inositol phosphate biosynthetic process"/>
    <property type="evidence" value="ECO:0007669"/>
    <property type="project" value="InterPro"/>
</dbReference>
<protein>
    <recommendedName>
        <fullName evidence="4">Kinase</fullName>
        <ecNumber evidence="4">2.7.-.-</ecNumber>
    </recommendedName>
</protein>
<dbReference type="GO" id="GO:0046854">
    <property type="term" value="P:phosphatidylinositol phosphate biosynthetic process"/>
    <property type="evidence" value="ECO:0007669"/>
    <property type="project" value="TreeGrafter"/>
</dbReference>
<evidence type="ECO:0000256" key="1">
    <source>
        <dbReference type="ARBA" id="ARBA00007374"/>
    </source>
</evidence>
<feature type="compositionally biased region" description="Basic and acidic residues" evidence="5">
    <location>
        <begin position="285"/>
        <end position="303"/>
    </location>
</feature>
<sequence>MSAVPPGPHNISPPAVVRSKSLVKKASHVSYHTPSSAAAGGELTPKHLSYSGRSRTAPNALDTLWTTSIDAPQLSERDTIFSTNYKSPPQSPEIIPKREHASHESRQRDALPNLASPSLGQVTEHGTFARKKPSSTVASPSTPAHNAPISTITAIGIPKSSNVRKPQHKVSQTRPPSHTRHAGHMGRQDRHGVSLAEHPTPSDAYDFATDHGRDVNEAERAKYRSWREGKAQFNAESSTRSHSSDRTHVDKKISATITKVDGQSSAARSRKSSQYLGLFKEMDAADDKRRREEKTKELDEDGRALLPRDGGQKSADVTRPGSPVRGPMIGETTVVHEEPGFYQALAHGGPQGHHFGKALVKSDPELGIHGLGVETDAKQHRHSQHRPPLESIVGPAPKSSPQPSTIPLTSKLSRLAMNPQRGDERPSAIVLPTRELSPSRIPLPKANTPSTEPSAFMDRNDRQSAANEEEEESEREHISSALYIPHRQILPEDGPILERVHPDGQLVTSPCPPTECVPAGIGQHGDASEAEGEVEISLQSKDENLVWHGDLSTRAPSEVDDEDYYYSTVSDSERDDYSTNEFETDSEDEAGTTPTTKHHGHHRRAPRGAPIGAVELKPYNHQVGGHSTVYRFSRRAVCKQLNNRENEFYETVELYHRNLLDFMPRYIGVLNVTYRKSPKKKEAKSNAKDEGSDVKGPATELQEPVKQGESNGVHDNKGEEGHAKPESPRREDQPRIVSHSQQEMPIPRVILENNRHIIPETLFPHPRPASPRPQSAGPSLLTQMHRHSVSQLELTDREATATSSSSPVRPAMKQYSSWGSTVINTTLKEQVLKEVFSSPPIHRTRGNRHRRDVSPLREKPSAAVSGSAPSIRQTRSDVAVMHSSFSEGSDSMHKQLLKSEAERRGGRLAILARAAEPTPPASPYLAPREGGSIAASSDGERHSSKTRLPRRRHSGGGLRRRPFDLETGKRSDLEFHEEDGYGGDGEDEVFAMDSDGGHHPAGTVEVPASSQQGETRTVLEINSPSSGTGTMLPAPVTKRSTDTTVTVYTSEPCNPTQAQQAQMQKDERVQLFLLLEDLTAGMAHPCVLDLKMGTRQYGVEADENKQRSQRRKCQMTTSARLGVRVCGMQVWNAAEGGYVFEDKYFGRDLKAGKEFQEALMRFFYDGRDYSLATRHIPTILDQIAKLERMIRGLPGYRFYASSLLLLYDRGATDAADPAAVAKRGDIKLKIVDFANCVTAEDALPRDARCPPHDPHGVDRGYLRGLRTLRVYFRRIWKEVSKTEYVERGEEMPRPWEGVVWGDEGVEEEEEGEVST</sequence>
<dbReference type="GO" id="GO:0005634">
    <property type="term" value="C:nucleus"/>
    <property type="evidence" value="ECO:0007669"/>
    <property type="project" value="TreeGrafter"/>
</dbReference>
<feature type="compositionally biased region" description="Basic and acidic residues" evidence="5">
    <location>
        <begin position="961"/>
        <end position="974"/>
    </location>
</feature>
<reference evidence="6" key="1">
    <citation type="journal article" date="2020" name="Stud. Mycol.">
        <title>101 Dothideomycetes genomes: a test case for predicting lifestyles and emergence of pathogens.</title>
        <authorList>
            <person name="Haridas S."/>
            <person name="Albert R."/>
            <person name="Binder M."/>
            <person name="Bloem J."/>
            <person name="Labutti K."/>
            <person name="Salamov A."/>
            <person name="Andreopoulos B."/>
            <person name="Baker S."/>
            <person name="Barry K."/>
            <person name="Bills G."/>
            <person name="Bluhm B."/>
            <person name="Cannon C."/>
            <person name="Castanera R."/>
            <person name="Culley D."/>
            <person name="Daum C."/>
            <person name="Ezra D."/>
            <person name="Gonzalez J."/>
            <person name="Henrissat B."/>
            <person name="Kuo A."/>
            <person name="Liang C."/>
            <person name="Lipzen A."/>
            <person name="Lutzoni F."/>
            <person name="Magnuson J."/>
            <person name="Mondo S."/>
            <person name="Nolan M."/>
            <person name="Ohm R."/>
            <person name="Pangilinan J."/>
            <person name="Park H.-J."/>
            <person name="Ramirez L."/>
            <person name="Alfaro M."/>
            <person name="Sun H."/>
            <person name="Tritt A."/>
            <person name="Yoshinaga Y."/>
            <person name="Zwiers L.-H."/>
            <person name="Turgeon B."/>
            <person name="Goodwin S."/>
            <person name="Spatafora J."/>
            <person name="Crous P."/>
            <person name="Grigoriev I."/>
        </authorList>
    </citation>
    <scope>NUCLEOTIDE SEQUENCE</scope>
    <source>
        <strain evidence="6">CBS 262.69</strain>
    </source>
</reference>
<dbReference type="OrthoDB" id="2573163at2759"/>
<keyword evidence="7" id="KW-1185">Reference proteome</keyword>
<dbReference type="EMBL" id="ML996693">
    <property type="protein sequence ID" value="KAF2401532.1"/>
    <property type="molecule type" value="Genomic_DNA"/>
</dbReference>
<dbReference type="PANTHER" id="PTHR12400">
    <property type="entry name" value="INOSITOL POLYPHOSPHATE KINASE"/>
    <property type="match status" value="1"/>
</dbReference>
<feature type="region of interest" description="Disordered" evidence="5">
    <location>
        <begin position="377"/>
        <end position="475"/>
    </location>
</feature>
<evidence type="ECO:0000256" key="4">
    <source>
        <dbReference type="RuleBase" id="RU363090"/>
    </source>
</evidence>
<evidence type="ECO:0000313" key="6">
    <source>
        <dbReference type="EMBL" id="KAF2401532.1"/>
    </source>
</evidence>
<feature type="region of interest" description="Disordered" evidence="5">
    <location>
        <begin position="677"/>
        <end position="746"/>
    </location>
</feature>
<feature type="compositionally biased region" description="Basic and acidic residues" evidence="5">
    <location>
        <begin position="242"/>
        <end position="253"/>
    </location>
</feature>
<feature type="compositionally biased region" description="Polar residues" evidence="5">
    <location>
        <begin position="148"/>
        <end position="176"/>
    </location>
</feature>
<feature type="compositionally biased region" description="Basic and acidic residues" evidence="5">
    <location>
        <begin position="683"/>
        <end position="693"/>
    </location>
</feature>
<dbReference type="Gene3D" id="3.30.470.160">
    <property type="entry name" value="Inositol polyphosphate kinase"/>
    <property type="match status" value="1"/>
</dbReference>
<dbReference type="PANTHER" id="PTHR12400:SF21">
    <property type="entry name" value="KINASE"/>
    <property type="match status" value="1"/>
</dbReference>
<evidence type="ECO:0000256" key="3">
    <source>
        <dbReference type="ARBA" id="ARBA00022777"/>
    </source>
</evidence>
<evidence type="ECO:0000313" key="7">
    <source>
        <dbReference type="Proteomes" id="UP000799640"/>
    </source>
</evidence>
<dbReference type="Proteomes" id="UP000799640">
    <property type="component" value="Unassembled WGS sequence"/>
</dbReference>
<evidence type="ECO:0000256" key="2">
    <source>
        <dbReference type="ARBA" id="ARBA00022679"/>
    </source>
</evidence>
<feature type="compositionally biased region" description="Low complexity" evidence="5">
    <location>
        <begin position="134"/>
        <end position="144"/>
    </location>
</feature>
<gene>
    <name evidence="6" type="ORF">EJ06DRAFT_542785</name>
</gene>
<feature type="compositionally biased region" description="Basic residues" evidence="5">
    <location>
        <begin position="944"/>
        <end position="960"/>
    </location>
</feature>
<feature type="compositionally biased region" description="Basic and acidic residues" evidence="5">
    <location>
        <begin position="208"/>
        <end position="230"/>
    </location>
</feature>
<organism evidence="6 7">
    <name type="scientific">Trichodelitschia bisporula</name>
    <dbReference type="NCBI Taxonomy" id="703511"/>
    <lineage>
        <taxon>Eukaryota</taxon>
        <taxon>Fungi</taxon>
        <taxon>Dikarya</taxon>
        <taxon>Ascomycota</taxon>
        <taxon>Pezizomycotina</taxon>
        <taxon>Dothideomycetes</taxon>
        <taxon>Dothideomycetes incertae sedis</taxon>
        <taxon>Phaeotrichales</taxon>
        <taxon>Phaeotrichaceae</taxon>
        <taxon>Trichodelitschia</taxon>
    </lineage>
</organism>
<dbReference type="Pfam" id="PF03770">
    <property type="entry name" value="IPK"/>
    <property type="match status" value="1"/>
</dbReference>
<dbReference type="GO" id="GO:0008440">
    <property type="term" value="F:inositol-1,4,5-trisphosphate 3-kinase activity"/>
    <property type="evidence" value="ECO:0007669"/>
    <property type="project" value="TreeGrafter"/>
</dbReference>
<keyword evidence="2 4" id="KW-0808">Transferase</keyword>
<feature type="compositionally biased region" description="Basic and acidic residues" evidence="5">
    <location>
        <begin position="712"/>
        <end position="734"/>
    </location>
</feature>
<feature type="compositionally biased region" description="Basic residues" evidence="5">
    <location>
        <begin position="596"/>
        <end position="606"/>
    </location>
</feature>
<feature type="compositionally biased region" description="Basic residues" evidence="5">
    <location>
        <begin position="842"/>
        <end position="851"/>
    </location>
</feature>
<dbReference type="InterPro" id="IPR038286">
    <property type="entry name" value="IPK_sf"/>
</dbReference>
<feature type="region of interest" description="Disordered" evidence="5">
    <location>
        <begin position="912"/>
        <end position="983"/>
    </location>
</feature>
<feature type="region of interest" description="Disordered" evidence="5">
    <location>
        <begin position="568"/>
        <end position="609"/>
    </location>
</feature>
<dbReference type="EC" id="2.7.-.-" evidence="4"/>
<evidence type="ECO:0000256" key="5">
    <source>
        <dbReference type="SAM" id="MobiDB-lite"/>
    </source>
</evidence>
<keyword evidence="3 4" id="KW-0418">Kinase</keyword>
<feature type="region of interest" description="Disordered" evidence="5">
    <location>
        <begin position="840"/>
        <end position="875"/>
    </location>
</feature>
<feature type="region of interest" description="Disordered" evidence="5">
    <location>
        <begin position="285"/>
        <end position="329"/>
    </location>
</feature>
<feature type="compositionally biased region" description="Basic and acidic residues" evidence="5">
    <location>
        <begin position="95"/>
        <end position="109"/>
    </location>
</feature>
<feature type="region of interest" description="Disordered" evidence="5">
    <location>
        <begin position="791"/>
        <end position="812"/>
    </location>
</feature>